<dbReference type="PANTHER" id="PTHR48079:SF6">
    <property type="entry name" value="NAD(P)-BINDING DOMAIN-CONTAINING PROTEIN-RELATED"/>
    <property type="match status" value="1"/>
</dbReference>
<dbReference type="InterPro" id="IPR036291">
    <property type="entry name" value="NAD(P)-bd_dom_sf"/>
</dbReference>
<dbReference type="GO" id="GO:0005737">
    <property type="term" value="C:cytoplasm"/>
    <property type="evidence" value="ECO:0007669"/>
    <property type="project" value="TreeGrafter"/>
</dbReference>
<name>A0A9W9CRV5_9PLEO</name>
<organism evidence="2 3">
    <name type="scientific">Neocucurbitaria cava</name>
    <dbReference type="NCBI Taxonomy" id="798079"/>
    <lineage>
        <taxon>Eukaryota</taxon>
        <taxon>Fungi</taxon>
        <taxon>Dikarya</taxon>
        <taxon>Ascomycota</taxon>
        <taxon>Pezizomycotina</taxon>
        <taxon>Dothideomycetes</taxon>
        <taxon>Pleosporomycetidae</taxon>
        <taxon>Pleosporales</taxon>
        <taxon>Pleosporineae</taxon>
        <taxon>Cucurbitariaceae</taxon>
        <taxon>Neocucurbitaria</taxon>
    </lineage>
</organism>
<sequence>MPKQHTMSTSRSAFLIGAGYIGLNVLDELLGAGYRVTVLVRRPEQASHLEEAGAKTVIGTLEDLDLLQKQTAEHEVTINTSSSDDLPSVEAILAGVRQRIEAGQATTFVQTGGTGTLEDGAGGMHNKGHVYRDDKPGDIEAIPPTSLHRHVDIPIVQAAKELGDKAKIVILLPPFVYGVQPAHTRHSFAIVYLVKFALKHGHAGHVGDGVNLWSVIHAKDLGRAYTTILKYLDTAPAKEILENPYFFAENGTEITMGDIAREIAQTLHRLGKISAPKVQTFTNDDYQDLFGDFTARGFGCNSRSRAIRLRELGWKPVEKDAWTSWREDDVPSIVAAYEAAK</sequence>
<keyword evidence="3" id="KW-1185">Reference proteome</keyword>
<evidence type="ECO:0000259" key="1">
    <source>
        <dbReference type="Pfam" id="PF13460"/>
    </source>
</evidence>
<evidence type="ECO:0000313" key="2">
    <source>
        <dbReference type="EMBL" id="KAJ4377467.1"/>
    </source>
</evidence>
<dbReference type="Proteomes" id="UP001140560">
    <property type="component" value="Unassembled WGS sequence"/>
</dbReference>
<dbReference type="InterPro" id="IPR016040">
    <property type="entry name" value="NAD(P)-bd_dom"/>
</dbReference>
<dbReference type="GO" id="GO:0004029">
    <property type="term" value="F:aldehyde dehydrogenase (NAD+) activity"/>
    <property type="evidence" value="ECO:0007669"/>
    <property type="project" value="TreeGrafter"/>
</dbReference>
<dbReference type="Gene3D" id="3.40.50.720">
    <property type="entry name" value="NAD(P)-binding Rossmann-like Domain"/>
    <property type="match status" value="1"/>
</dbReference>
<proteinExistence type="predicted"/>
<dbReference type="Pfam" id="PF13460">
    <property type="entry name" value="NAD_binding_10"/>
    <property type="match status" value="1"/>
</dbReference>
<comment type="caution">
    <text evidence="2">The sequence shown here is derived from an EMBL/GenBank/DDBJ whole genome shotgun (WGS) entry which is preliminary data.</text>
</comment>
<evidence type="ECO:0000313" key="3">
    <source>
        <dbReference type="Proteomes" id="UP001140560"/>
    </source>
</evidence>
<dbReference type="AlphaFoldDB" id="A0A9W9CRV5"/>
<gene>
    <name evidence="2" type="ORF">N0V83_000292</name>
</gene>
<dbReference type="OrthoDB" id="2130169at2759"/>
<dbReference type="EMBL" id="JAPEUY010000001">
    <property type="protein sequence ID" value="KAJ4377467.1"/>
    <property type="molecule type" value="Genomic_DNA"/>
</dbReference>
<feature type="domain" description="NAD(P)-binding" evidence="1">
    <location>
        <begin position="18"/>
        <end position="115"/>
    </location>
</feature>
<dbReference type="PANTHER" id="PTHR48079">
    <property type="entry name" value="PROTEIN YEEZ"/>
    <property type="match status" value="1"/>
</dbReference>
<dbReference type="SUPFAM" id="SSF51735">
    <property type="entry name" value="NAD(P)-binding Rossmann-fold domains"/>
    <property type="match status" value="1"/>
</dbReference>
<accession>A0A9W9CRV5</accession>
<reference evidence="2" key="1">
    <citation type="submission" date="2022-10" db="EMBL/GenBank/DDBJ databases">
        <title>Tapping the CABI collections for fungal endophytes: first genome assemblies for Collariella, Neodidymelliopsis, Ascochyta clinopodiicola, Didymella pomorum, Didymosphaeria variabile, Neocosmospora piperis and Neocucurbitaria cava.</title>
        <authorList>
            <person name="Hill R."/>
        </authorList>
    </citation>
    <scope>NUCLEOTIDE SEQUENCE</scope>
    <source>
        <strain evidence="2">IMI 356814</strain>
    </source>
</reference>
<dbReference type="InterPro" id="IPR051783">
    <property type="entry name" value="NAD(P)-dependent_oxidoreduct"/>
</dbReference>
<protein>
    <recommendedName>
        <fullName evidence="1">NAD(P)-binding domain-containing protein</fullName>
    </recommendedName>
</protein>